<dbReference type="GO" id="GO:0004497">
    <property type="term" value="F:monooxygenase activity"/>
    <property type="evidence" value="ECO:0007669"/>
    <property type="project" value="UniProtKB-KW"/>
</dbReference>
<dbReference type="Gene3D" id="3.50.50.60">
    <property type="entry name" value="FAD/NAD(P)-binding domain"/>
    <property type="match status" value="3"/>
</dbReference>
<sequence length="657" mass="74380">MSITQSNQNQDWSSDLRQALQSANLPTLLMVLVHLTGDRKWLAEPYQCSRIAGLDDNDSGGLPDTIQDEIRNTAYQAILDWKAGQAPALPDPTPQDLVRMLSTSIGEEVPDSYGPMIASWLGLDPEFRLDQRERFRPREGFKVVVIGAGVAGICAAIRLQGAGIDYTVIEKNPDIGGTWYENHYPGAGVDTPNHIYSFSFAKRDWTKYFALRDEIQGYFLKVVDDFKLRQHIRVNTQCERLAYDESTCTWSVTVTGPNGQTETLVADVVISAVGILNVPKYPSIKGLDTFAGPCFHTARWPADMDVTGKRVGIIGNGASSMQIVPATAGQVKHMTVFQRSKQWAAPFERFKKDVPHSVRFLLREVPFYQEWYRQRLAWVFNDRIHASLQVDASWPHPERAINRRNDKHREYFTNYIKAELGDRQELLDDVLPDYPPFGKRMLMDNGWYRTMTRDNVTLENSHIARVDGNTVWTEDGKQHELDVLIVATGFDAVNFLSSVEVYGRAGESIRERWDNEGAEAYLGVTTPGFPNLFVLAGPNTALGHGGSVVASLEIQARYVLGLLRQAMDQAGDARFEIEVRQDVHDAFNRRVQDAHRKMIWTHKGMSNWYCNAKGKVVAPTPFRNDDYWHMLRDTRLDDFVVKAQHPCDNQDEPQAVE</sequence>
<dbReference type="SUPFAM" id="SSF51905">
    <property type="entry name" value="FAD/NAD(P)-binding domain"/>
    <property type="match status" value="2"/>
</dbReference>
<protein>
    <submittedName>
        <fullName evidence="2">Monooxygenase</fullName>
    </submittedName>
</protein>
<dbReference type="GO" id="GO:0050660">
    <property type="term" value="F:flavin adenine dinucleotide binding"/>
    <property type="evidence" value="ECO:0007669"/>
    <property type="project" value="InterPro"/>
</dbReference>
<dbReference type="RefSeq" id="WP_094837637.1">
    <property type="nucleotide sequence ID" value="NZ_NEVQ01000012.1"/>
</dbReference>
<name>A0A261U7M7_9BORD</name>
<dbReference type="PRINTS" id="PR00370">
    <property type="entry name" value="FMOXYGENASE"/>
</dbReference>
<keyword evidence="2" id="KW-0503">Monooxygenase</keyword>
<dbReference type="GO" id="GO:0050661">
    <property type="term" value="F:NADP binding"/>
    <property type="evidence" value="ECO:0007669"/>
    <property type="project" value="InterPro"/>
</dbReference>
<dbReference type="InterPro" id="IPR036188">
    <property type="entry name" value="FAD/NAD-bd_sf"/>
</dbReference>
<dbReference type="PANTHER" id="PTHR42877">
    <property type="entry name" value="L-ORNITHINE N(5)-MONOOXYGENASE-RELATED"/>
    <property type="match status" value="1"/>
</dbReference>
<dbReference type="EMBL" id="NEVQ01000012">
    <property type="protein sequence ID" value="OZI57422.1"/>
    <property type="molecule type" value="Genomic_DNA"/>
</dbReference>
<evidence type="ECO:0000313" key="2">
    <source>
        <dbReference type="EMBL" id="OZI57422.1"/>
    </source>
</evidence>
<dbReference type="InterPro" id="IPR051209">
    <property type="entry name" value="FAD-bind_Monooxygenase_sf"/>
</dbReference>
<comment type="caution">
    <text evidence="2">The sequence shown here is derived from an EMBL/GenBank/DDBJ whole genome shotgun (WGS) entry which is preliminary data.</text>
</comment>
<dbReference type="AlphaFoldDB" id="A0A261U7M7"/>
<evidence type="ECO:0000313" key="3">
    <source>
        <dbReference type="Proteomes" id="UP000216885"/>
    </source>
</evidence>
<dbReference type="Pfam" id="PF13738">
    <property type="entry name" value="Pyr_redox_3"/>
    <property type="match status" value="1"/>
</dbReference>
<evidence type="ECO:0000256" key="1">
    <source>
        <dbReference type="ARBA" id="ARBA00023002"/>
    </source>
</evidence>
<gene>
    <name evidence="2" type="ORF">CAL20_08470</name>
</gene>
<keyword evidence="1" id="KW-0560">Oxidoreductase</keyword>
<reference evidence="2 3" key="1">
    <citation type="submission" date="2017-05" db="EMBL/GenBank/DDBJ databases">
        <title>Complete and WGS of Bordetella genogroups.</title>
        <authorList>
            <person name="Spilker T."/>
            <person name="LiPuma J."/>
        </authorList>
    </citation>
    <scope>NUCLEOTIDE SEQUENCE [LARGE SCALE GENOMIC DNA]</scope>
    <source>
        <strain evidence="2 3">AU9919</strain>
    </source>
</reference>
<keyword evidence="3" id="KW-1185">Reference proteome</keyword>
<proteinExistence type="predicted"/>
<dbReference type="PANTHER" id="PTHR42877:SF4">
    <property type="entry name" value="FAD_NAD(P)-BINDING DOMAIN-CONTAINING PROTEIN-RELATED"/>
    <property type="match status" value="1"/>
</dbReference>
<organism evidence="2 3">
    <name type="scientific">Bordetella genomosp. 4</name>
    <dbReference type="NCBI Taxonomy" id="463044"/>
    <lineage>
        <taxon>Bacteria</taxon>
        <taxon>Pseudomonadati</taxon>
        <taxon>Pseudomonadota</taxon>
        <taxon>Betaproteobacteria</taxon>
        <taxon>Burkholderiales</taxon>
        <taxon>Alcaligenaceae</taxon>
        <taxon>Bordetella</taxon>
    </lineage>
</organism>
<accession>A0A261U7M7</accession>
<dbReference type="InterPro" id="IPR000960">
    <property type="entry name" value="Flavin_mOase"/>
</dbReference>
<dbReference type="Proteomes" id="UP000216885">
    <property type="component" value="Unassembled WGS sequence"/>
</dbReference>